<evidence type="ECO:0000313" key="1">
    <source>
        <dbReference type="EMBL" id="JAH91219.1"/>
    </source>
</evidence>
<reference evidence="1" key="2">
    <citation type="journal article" date="2015" name="Fish Shellfish Immunol.">
        <title>Early steps in the European eel (Anguilla anguilla)-Vibrio vulnificus interaction in the gills: Role of the RtxA13 toxin.</title>
        <authorList>
            <person name="Callol A."/>
            <person name="Pajuelo D."/>
            <person name="Ebbesson L."/>
            <person name="Teles M."/>
            <person name="MacKenzie S."/>
            <person name="Amaro C."/>
        </authorList>
    </citation>
    <scope>NUCLEOTIDE SEQUENCE</scope>
</reference>
<dbReference type="AlphaFoldDB" id="A0A0E9WLD0"/>
<protein>
    <submittedName>
        <fullName evidence="1">Uncharacterized protein</fullName>
    </submittedName>
</protein>
<organism evidence="1">
    <name type="scientific">Anguilla anguilla</name>
    <name type="common">European freshwater eel</name>
    <name type="synonym">Muraena anguilla</name>
    <dbReference type="NCBI Taxonomy" id="7936"/>
    <lineage>
        <taxon>Eukaryota</taxon>
        <taxon>Metazoa</taxon>
        <taxon>Chordata</taxon>
        <taxon>Craniata</taxon>
        <taxon>Vertebrata</taxon>
        <taxon>Euteleostomi</taxon>
        <taxon>Actinopterygii</taxon>
        <taxon>Neopterygii</taxon>
        <taxon>Teleostei</taxon>
        <taxon>Anguilliformes</taxon>
        <taxon>Anguillidae</taxon>
        <taxon>Anguilla</taxon>
    </lineage>
</organism>
<reference evidence="1" key="1">
    <citation type="submission" date="2014-11" db="EMBL/GenBank/DDBJ databases">
        <authorList>
            <person name="Amaro Gonzalez C."/>
        </authorList>
    </citation>
    <scope>NUCLEOTIDE SEQUENCE</scope>
</reference>
<proteinExistence type="predicted"/>
<sequence length="106" mass="12253">MEKKKKTLMLLFPLENRLLVLFCFKSFPKLPPGTLWKSCSLHGYLSTHATSTSLQLHLSFIHLLARYPYAVQVIRIFTPYPQSDLTRTNHVKNLRSQVQKQCPPGI</sequence>
<name>A0A0E9WLD0_ANGAN</name>
<dbReference type="EMBL" id="GBXM01017358">
    <property type="protein sequence ID" value="JAH91219.1"/>
    <property type="molecule type" value="Transcribed_RNA"/>
</dbReference>
<accession>A0A0E9WLD0</accession>